<evidence type="ECO:0000313" key="8">
    <source>
        <dbReference type="Proteomes" id="UP000316759"/>
    </source>
</evidence>
<dbReference type="InterPro" id="IPR027417">
    <property type="entry name" value="P-loop_NTPase"/>
</dbReference>
<dbReference type="CDD" id="cd02037">
    <property type="entry name" value="Mrp_NBP35"/>
    <property type="match status" value="1"/>
</dbReference>
<dbReference type="Proteomes" id="UP000316759">
    <property type="component" value="Unassembled WGS sequence"/>
</dbReference>
<keyword evidence="4" id="KW-0067">ATP-binding</keyword>
<evidence type="ECO:0000313" key="7">
    <source>
        <dbReference type="EMBL" id="TPP58283.1"/>
    </source>
</evidence>
<keyword evidence="5" id="KW-0408">Iron</keyword>
<dbReference type="PANTHER" id="PTHR23264">
    <property type="entry name" value="NUCLEOTIDE-BINDING PROTEIN NBP35 YEAST -RELATED"/>
    <property type="match status" value="1"/>
</dbReference>
<sequence length="326" mass="35355">MEFHHYLAEGIIPMGIETSTVTQTAILIISFVNLVNKSFYLHNLFIISLMYESGKCFKTGVDNVSCILLVISGKGGVGKSTIAAQLAIGMWNRGLRVGVLDADFCGPSIPQILGIRSRKIHACPEGWMPVFADGATQRLPVISIGILLDDPKAAIIWRGPRKSGMLGELLNSVCWGNLDCLIIDTPPGTSDEHLSVLEYVQKDYADRLAGAVVVSTPQRVALCDVRRELGFCAKTNLNVVGLVENMSGYRCPNCAHCSNLFSSGGAESLATEKHVPFLGRIPIDPVVTSQCDSSEDFFAKVQQTEEMANLVDSVLIQCHQISLQTV</sequence>
<dbReference type="HAMAP" id="MF_02040">
    <property type="entry name" value="Mrp_NBP35"/>
    <property type="match status" value="1"/>
</dbReference>
<keyword evidence="2" id="KW-0479">Metal-binding</keyword>
<dbReference type="SUPFAM" id="SSF52540">
    <property type="entry name" value="P-loop containing nucleoside triphosphate hydrolases"/>
    <property type="match status" value="1"/>
</dbReference>
<dbReference type="AlphaFoldDB" id="A0A504YB89"/>
<evidence type="ECO:0000256" key="5">
    <source>
        <dbReference type="ARBA" id="ARBA00023004"/>
    </source>
</evidence>
<evidence type="ECO:0000256" key="1">
    <source>
        <dbReference type="ARBA" id="ARBA00022485"/>
    </source>
</evidence>
<dbReference type="GO" id="GO:0005524">
    <property type="term" value="F:ATP binding"/>
    <property type="evidence" value="ECO:0007669"/>
    <property type="project" value="UniProtKB-KW"/>
</dbReference>
<protein>
    <submittedName>
        <fullName evidence="7">Cytosolic Fe-S cluster assembly factor</fullName>
    </submittedName>
</protein>
<dbReference type="EMBL" id="SUNJ01012161">
    <property type="protein sequence ID" value="TPP58283.1"/>
    <property type="molecule type" value="Genomic_DNA"/>
</dbReference>
<evidence type="ECO:0000256" key="6">
    <source>
        <dbReference type="ARBA" id="ARBA00023014"/>
    </source>
</evidence>
<evidence type="ECO:0000256" key="2">
    <source>
        <dbReference type="ARBA" id="ARBA00022723"/>
    </source>
</evidence>
<dbReference type="Gene3D" id="3.40.50.300">
    <property type="entry name" value="P-loop containing nucleotide triphosphate hydrolases"/>
    <property type="match status" value="1"/>
</dbReference>
<dbReference type="GO" id="GO:0140663">
    <property type="term" value="F:ATP-dependent FeS chaperone activity"/>
    <property type="evidence" value="ECO:0007669"/>
    <property type="project" value="InterPro"/>
</dbReference>
<keyword evidence="8" id="KW-1185">Reference proteome</keyword>
<dbReference type="Pfam" id="PF10609">
    <property type="entry name" value="ParA"/>
    <property type="match status" value="1"/>
</dbReference>
<dbReference type="InterPro" id="IPR033756">
    <property type="entry name" value="YlxH/NBP35"/>
</dbReference>
<keyword evidence="1" id="KW-0004">4Fe-4S</keyword>
<dbReference type="GO" id="GO:0005829">
    <property type="term" value="C:cytosol"/>
    <property type="evidence" value="ECO:0007669"/>
    <property type="project" value="TreeGrafter"/>
</dbReference>
<keyword evidence="3" id="KW-0547">Nucleotide-binding</keyword>
<dbReference type="GO" id="GO:0051539">
    <property type="term" value="F:4 iron, 4 sulfur cluster binding"/>
    <property type="evidence" value="ECO:0007669"/>
    <property type="project" value="UniProtKB-KW"/>
</dbReference>
<organism evidence="7 8">
    <name type="scientific">Fasciola gigantica</name>
    <name type="common">Giant liver fluke</name>
    <dbReference type="NCBI Taxonomy" id="46835"/>
    <lineage>
        <taxon>Eukaryota</taxon>
        <taxon>Metazoa</taxon>
        <taxon>Spiralia</taxon>
        <taxon>Lophotrochozoa</taxon>
        <taxon>Platyhelminthes</taxon>
        <taxon>Trematoda</taxon>
        <taxon>Digenea</taxon>
        <taxon>Plagiorchiida</taxon>
        <taxon>Echinostomata</taxon>
        <taxon>Echinostomatoidea</taxon>
        <taxon>Fasciolidae</taxon>
        <taxon>Fasciola</taxon>
    </lineage>
</organism>
<accession>A0A504YB89</accession>
<evidence type="ECO:0000256" key="3">
    <source>
        <dbReference type="ARBA" id="ARBA00022741"/>
    </source>
</evidence>
<dbReference type="GO" id="GO:0016226">
    <property type="term" value="P:iron-sulfur cluster assembly"/>
    <property type="evidence" value="ECO:0007669"/>
    <property type="project" value="InterPro"/>
</dbReference>
<dbReference type="InterPro" id="IPR019591">
    <property type="entry name" value="Mrp/NBP35_ATP-bd"/>
</dbReference>
<dbReference type="STRING" id="46835.A0A504YB89"/>
<gene>
    <name evidence="7" type="ORF">FGIG_06934</name>
</gene>
<reference evidence="7 8" key="1">
    <citation type="submission" date="2019-04" db="EMBL/GenBank/DDBJ databases">
        <title>Annotation for the trematode Fasciola gigantica.</title>
        <authorList>
            <person name="Choi Y.-J."/>
        </authorList>
    </citation>
    <scope>NUCLEOTIDE SEQUENCE [LARGE SCALE GENOMIC DNA]</scope>
    <source>
        <strain evidence="7">Uganda_cow_1</strain>
    </source>
</reference>
<dbReference type="GO" id="GO:0046872">
    <property type="term" value="F:metal ion binding"/>
    <property type="evidence" value="ECO:0007669"/>
    <property type="project" value="UniProtKB-KW"/>
</dbReference>
<dbReference type="PANTHER" id="PTHR23264:SF19">
    <property type="entry name" value="CYTOSOLIC FE-S CLUSTER ASSEMBLY FACTOR NUBP2"/>
    <property type="match status" value="1"/>
</dbReference>
<keyword evidence="6" id="KW-0411">Iron-sulfur</keyword>
<dbReference type="OrthoDB" id="1741334at2759"/>
<comment type="caution">
    <text evidence="7">The sequence shown here is derived from an EMBL/GenBank/DDBJ whole genome shotgun (WGS) entry which is preliminary data.</text>
</comment>
<evidence type="ECO:0000256" key="4">
    <source>
        <dbReference type="ARBA" id="ARBA00022840"/>
    </source>
</evidence>
<name>A0A504YB89_FASGI</name>
<proteinExistence type="inferred from homology"/>